<keyword evidence="12 14" id="KW-0472">Membrane</keyword>
<evidence type="ECO:0000256" key="4">
    <source>
        <dbReference type="ARBA" id="ARBA00012483"/>
    </source>
</evidence>
<dbReference type="CDD" id="cd16702">
    <property type="entry name" value="RING_CH-C4HC3_MARCH6"/>
    <property type="match status" value="1"/>
</dbReference>
<evidence type="ECO:0000256" key="8">
    <source>
        <dbReference type="ARBA" id="ARBA00022771"/>
    </source>
</evidence>
<feature type="transmembrane region" description="Helical" evidence="14">
    <location>
        <begin position="1137"/>
        <end position="1158"/>
    </location>
</feature>
<feature type="transmembrane region" description="Helical" evidence="14">
    <location>
        <begin position="958"/>
        <end position="983"/>
    </location>
</feature>
<feature type="transmembrane region" description="Helical" evidence="14">
    <location>
        <begin position="736"/>
        <end position="762"/>
    </location>
</feature>
<dbReference type="FunFam" id="3.30.40.10:FF:000287">
    <property type="entry name" value="RING finger membrane protein"/>
    <property type="match status" value="1"/>
</dbReference>
<feature type="transmembrane region" description="Helical" evidence="14">
    <location>
        <begin position="1003"/>
        <end position="1020"/>
    </location>
</feature>
<dbReference type="AlphaFoldDB" id="A0AAN7DB60"/>
<feature type="transmembrane region" description="Helical" evidence="14">
    <location>
        <begin position="1090"/>
        <end position="1109"/>
    </location>
</feature>
<evidence type="ECO:0000259" key="15">
    <source>
        <dbReference type="PROSITE" id="PS51292"/>
    </source>
</evidence>
<dbReference type="SUPFAM" id="SSF57850">
    <property type="entry name" value="RING/U-box"/>
    <property type="match status" value="1"/>
</dbReference>
<protein>
    <recommendedName>
        <fullName evidence="4">RING-type E3 ubiquitin transferase</fullName>
        <ecNumber evidence="4">2.3.2.27</ecNumber>
    </recommendedName>
</protein>
<dbReference type="PANTHER" id="PTHR13145">
    <property type="entry name" value="SSM4 PROTEIN"/>
    <property type="match status" value="1"/>
</dbReference>
<evidence type="ECO:0000256" key="3">
    <source>
        <dbReference type="ARBA" id="ARBA00004906"/>
    </source>
</evidence>
<dbReference type="EMBL" id="JASEJX010000016">
    <property type="protein sequence ID" value="KAK4513627.1"/>
    <property type="molecule type" value="Genomic_DNA"/>
</dbReference>
<dbReference type="RefSeq" id="XP_064680293.1">
    <property type="nucleotide sequence ID" value="XM_064824916.1"/>
</dbReference>
<dbReference type="Gene3D" id="3.30.40.10">
    <property type="entry name" value="Zinc/RING finger domain, C3HC4 (zinc finger)"/>
    <property type="match status" value="1"/>
</dbReference>
<keyword evidence="11 14" id="KW-1133">Transmembrane helix</keyword>
<evidence type="ECO:0000256" key="11">
    <source>
        <dbReference type="ARBA" id="ARBA00022989"/>
    </source>
</evidence>
<dbReference type="InterPro" id="IPR011016">
    <property type="entry name" value="Znf_RING-CH"/>
</dbReference>
<dbReference type="GO" id="GO:0036503">
    <property type="term" value="P:ERAD pathway"/>
    <property type="evidence" value="ECO:0007669"/>
    <property type="project" value="TreeGrafter"/>
</dbReference>
<organism evidence="16 17">
    <name type="scientific">Mucor velutinosus</name>
    <dbReference type="NCBI Taxonomy" id="708070"/>
    <lineage>
        <taxon>Eukaryota</taxon>
        <taxon>Fungi</taxon>
        <taxon>Fungi incertae sedis</taxon>
        <taxon>Mucoromycota</taxon>
        <taxon>Mucoromycotina</taxon>
        <taxon>Mucoromycetes</taxon>
        <taxon>Mucorales</taxon>
        <taxon>Mucorineae</taxon>
        <taxon>Mucoraceae</taxon>
        <taxon>Mucor</taxon>
    </lineage>
</organism>
<dbReference type="SMART" id="SM00744">
    <property type="entry name" value="RINGv"/>
    <property type="match status" value="1"/>
</dbReference>
<keyword evidence="9" id="KW-0833">Ubl conjugation pathway</keyword>
<dbReference type="PROSITE" id="PS51292">
    <property type="entry name" value="ZF_RING_CH"/>
    <property type="match status" value="1"/>
</dbReference>
<dbReference type="Proteomes" id="UP001304243">
    <property type="component" value="Unassembled WGS sequence"/>
</dbReference>
<name>A0AAN7DB60_9FUNG</name>
<feature type="region of interest" description="Disordered" evidence="13">
    <location>
        <begin position="274"/>
        <end position="352"/>
    </location>
</feature>
<evidence type="ECO:0000313" key="16">
    <source>
        <dbReference type="EMBL" id="KAK4513627.1"/>
    </source>
</evidence>
<evidence type="ECO:0000256" key="1">
    <source>
        <dbReference type="ARBA" id="ARBA00000900"/>
    </source>
</evidence>
<keyword evidence="5" id="KW-0808">Transferase</keyword>
<feature type="transmembrane region" description="Helical" evidence="14">
    <location>
        <begin position="613"/>
        <end position="638"/>
    </location>
</feature>
<evidence type="ECO:0000256" key="14">
    <source>
        <dbReference type="SAM" id="Phobius"/>
    </source>
</evidence>
<proteinExistence type="predicted"/>
<dbReference type="GO" id="GO:0061630">
    <property type="term" value="F:ubiquitin protein ligase activity"/>
    <property type="evidence" value="ECO:0007669"/>
    <property type="project" value="UniProtKB-EC"/>
</dbReference>
<feature type="transmembrane region" description="Helical" evidence="14">
    <location>
        <begin position="1041"/>
        <end position="1070"/>
    </location>
</feature>
<keyword evidence="7" id="KW-0479">Metal-binding</keyword>
<feature type="transmembrane region" description="Helical" evidence="14">
    <location>
        <begin position="774"/>
        <end position="797"/>
    </location>
</feature>
<evidence type="ECO:0000256" key="6">
    <source>
        <dbReference type="ARBA" id="ARBA00022692"/>
    </source>
</evidence>
<reference evidence="16 17" key="1">
    <citation type="submission" date="2022-11" db="EMBL/GenBank/DDBJ databases">
        <title>Mucor velutinosus strain NIH1002 WGS.</title>
        <authorList>
            <person name="Subramanian P."/>
            <person name="Mullikin J.C."/>
            <person name="Segre J.A."/>
            <person name="Zelazny A.M."/>
        </authorList>
    </citation>
    <scope>NUCLEOTIDE SEQUENCE [LARGE SCALE GENOMIC DNA]</scope>
    <source>
        <strain evidence="16 17">NIH1002</strain>
    </source>
</reference>
<keyword evidence="10" id="KW-0862">Zinc</keyword>
<accession>A0AAN7DB60</accession>
<feature type="transmembrane region" description="Helical" evidence="14">
    <location>
        <begin position="569"/>
        <end position="592"/>
    </location>
</feature>
<evidence type="ECO:0000256" key="13">
    <source>
        <dbReference type="SAM" id="MobiDB-lite"/>
    </source>
</evidence>
<comment type="subcellular location">
    <subcellularLocation>
        <location evidence="2">Membrane</location>
        <topology evidence="2">Multi-pass membrane protein</topology>
    </subcellularLocation>
</comment>
<dbReference type="GO" id="GO:0008270">
    <property type="term" value="F:zinc ion binding"/>
    <property type="evidence" value="ECO:0007669"/>
    <property type="project" value="UniProtKB-KW"/>
</dbReference>
<evidence type="ECO:0000256" key="2">
    <source>
        <dbReference type="ARBA" id="ARBA00004141"/>
    </source>
</evidence>
<sequence length="1231" mass="139525">MEEEEICRVCRGEGTVEEPLYYPCKCSGSIRFVHQECLMDWLSHSKKKYCELCNYYYKFTPIYKNDMPASIPKRIFIGHFKSMLCVVTKWTLRASLVAFIWLGVVPYFAVWIWRFYFWNTDATSYLFSKLFSPSILQNTTLSTSSHQSREQENVWKNVMLDCLQGWLISTVVTTVFIAGFLLREWVLQNVPTELHEMDEEEEQAEEEAVVEPIDRPELPEAAVVPEEVLLQQQEHVPRVRRGRINNARRPPLVQEPSDYENLEAMWLMDEAQASPPLHRRGNRAGRDPFDLDQDSEQDDDGGEDDDGYFDESEEDEPVHPERVREILDTIQRHQQQQQQQEQQQQQQQQEQANIPNDQVVMDAVDVHVAPVDGNVHQNQANGVAGGPEDIDGLLEIIGMKGSIYMLFQNSGLMTLLMSLCLGAGVWVPYTMGVVFITIRPWEGVLLLTDLVRSLSDPILDGMYDLWLDFYTQLGPVAQWIPSWTPTVIKSIMLTAIQIGQTLITFFSTGMSHTNVPIASNDNMLLMDPATVQSYSVSLWYDIISFWNYIKPLYQSSFAYFVQMPTGDTAMDRAGCIATGYIVLVVIGSMYLSKTRSMYARIGRTASRQIIRQLGILLKVAFFVFMELTVFPLGCGLLLDCVALSLFYKIGGGGGAAGHLLAIHKRMTFLKENVASSIFMHWVIGTGFMFLFTTMVTFCRDIVRPGVIWFIRDPNDPQFSPIKELVKRPVFAQLQKICLSALIYGFVIEFGVGGLVAAIGAIFDGILPLKWSYTQPLTTIPIDLLVVMLVVPAMVDYFDPKQALEKTMTRLTTWLCHQLRLTSFLLGGRPINEEGYIYYKTWRAWIQRPELKIATLYHQDAADDSNNDNNDDADLTTFIRNGILVRAPKHDGARYVPGRRMLVPVDPITLEALDPTERSLGHPAVAAVGTDSDQQQQPQDEEEHTTIVYLPPQFKLRMAIFMSVMWISWSALLCYVFVGPIAVGRWLFEYVGIVAEPGKKIHDIYAYFIGGSAMILVGVLVKRVKSSVSNFSTFDMSHVLKMISWVFNFTVISISFGLIIPLILGLMLQFYLIIPCQHWGSRAPVIDVFSIYTNGLVCLTLAHGIVSVLPNQTLTQSLNRLKANGIRRFDLSREMKDVIGPIVLNGLKAILLPFSIALVQNCLDHDMTNQVRFLQMIYPTVLIGLVLYYFSNAFTKFGQRWSQSVREDHYLVGRVLHNNEDPAASTTTPGPS</sequence>
<evidence type="ECO:0000256" key="7">
    <source>
        <dbReference type="ARBA" id="ARBA00022723"/>
    </source>
</evidence>
<keyword evidence="6 14" id="KW-0812">Transmembrane</keyword>
<keyword evidence="17" id="KW-1185">Reference proteome</keyword>
<comment type="catalytic activity">
    <reaction evidence="1">
        <text>S-ubiquitinyl-[E2 ubiquitin-conjugating enzyme]-L-cysteine + [acceptor protein]-L-lysine = [E2 ubiquitin-conjugating enzyme]-L-cysteine + N(6)-ubiquitinyl-[acceptor protein]-L-lysine.</text>
        <dbReference type="EC" id="2.3.2.27"/>
    </reaction>
</comment>
<evidence type="ECO:0000256" key="12">
    <source>
        <dbReference type="ARBA" id="ARBA00023136"/>
    </source>
</evidence>
<feature type="compositionally biased region" description="Basic and acidic residues" evidence="13">
    <location>
        <begin position="317"/>
        <end position="331"/>
    </location>
</feature>
<dbReference type="Pfam" id="PF12906">
    <property type="entry name" value="RINGv"/>
    <property type="match status" value="1"/>
</dbReference>
<evidence type="ECO:0000256" key="5">
    <source>
        <dbReference type="ARBA" id="ARBA00022679"/>
    </source>
</evidence>
<feature type="transmembrane region" description="Helical" evidence="14">
    <location>
        <begin position="90"/>
        <end position="113"/>
    </location>
</feature>
<dbReference type="Pfam" id="PF23113">
    <property type="entry name" value="MARCHF6_C"/>
    <property type="match status" value="1"/>
</dbReference>
<dbReference type="PANTHER" id="PTHR13145:SF0">
    <property type="entry name" value="E3 UBIQUITIN-PROTEIN LIGASE MARCHF6"/>
    <property type="match status" value="1"/>
</dbReference>
<evidence type="ECO:0000313" key="17">
    <source>
        <dbReference type="Proteomes" id="UP001304243"/>
    </source>
</evidence>
<feature type="transmembrane region" description="Helical" evidence="14">
    <location>
        <begin position="163"/>
        <end position="182"/>
    </location>
</feature>
<dbReference type="InterPro" id="IPR056521">
    <property type="entry name" value="MARCHF6-like_C"/>
</dbReference>
<feature type="compositionally biased region" description="Acidic residues" evidence="13">
    <location>
        <begin position="290"/>
        <end position="316"/>
    </location>
</feature>
<feature type="transmembrane region" description="Helical" evidence="14">
    <location>
        <begin position="1170"/>
        <end position="1189"/>
    </location>
</feature>
<evidence type="ECO:0000256" key="10">
    <source>
        <dbReference type="ARBA" id="ARBA00022833"/>
    </source>
</evidence>
<dbReference type="GO" id="GO:0005789">
    <property type="term" value="C:endoplasmic reticulum membrane"/>
    <property type="evidence" value="ECO:0007669"/>
    <property type="project" value="TreeGrafter"/>
</dbReference>
<feature type="domain" description="RING-CH-type" evidence="15">
    <location>
        <begin position="1"/>
        <end position="60"/>
    </location>
</feature>
<comment type="pathway">
    <text evidence="3">Protein modification; protein ubiquitination.</text>
</comment>
<gene>
    <name evidence="16" type="ORF">ATC70_005631</name>
</gene>
<keyword evidence="8" id="KW-0863">Zinc-finger</keyword>
<dbReference type="InterPro" id="IPR013083">
    <property type="entry name" value="Znf_RING/FYVE/PHD"/>
</dbReference>
<feature type="transmembrane region" description="Helical" evidence="14">
    <location>
        <begin position="678"/>
        <end position="698"/>
    </location>
</feature>
<feature type="transmembrane region" description="Helical" evidence="14">
    <location>
        <begin position="415"/>
        <end position="438"/>
    </location>
</feature>
<feature type="compositionally biased region" description="Low complexity" evidence="13">
    <location>
        <begin position="334"/>
        <end position="351"/>
    </location>
</feature>
<dbReference type="EC" id="2.3.2.27" evidence="4"/>
<dbReference type="GeneID" id="89949317"/>
<evidence type="ECO:0000256" key="9">
    <source>
        <dbReference type="ARBA" id="ARBA00022786"/>
    </source>
</evidence>
<comment type="caution">
    <text evidence="16">The sequence shown here is derived from an EMBL/GenBank/DDBJ whole genome shotgun (WGS) entry which is preliminary data.</text>
</comment>